<dbReference type="Pfam" id="PF03719">
    <property type="entry name" value="Ribosomal_S5_C"/>
    <property type="match status" value="1"/>
</dbReference>
<evidence type="ECO:0000313" key="11">
    <source>
        <dbReference type="EMBL" id="PVD26355.1"/>
    </source>
</evidence>
<dbReference type="STRING" id="400727.A0A2T7NYV2"/>
<evidence type="ECO:0000259" key="10">
    <source>
        <dbReference type="PROSITE" id="PS50881"/>
    </source>
</evidence>
<dbReference type="InterPro" id="IPR000851">
    <property type="entry name" value="Ribosomal_uS5"/>
</dbReference>
<dbReference type="PROSITE" id="PS50881">
    <property type="entry name" value="S5_DSRBD"/>
    <property type="match status" value="1"/>
</dbReference>
<dbReference type="InterPro" id="IPR048584">
    <property type="entry name" value="Ribosomal_uS5m_N"/>
</dbReference>
<dbReference type="GO" id="GO:0003723">
    <property type="term" value="F:RNA binding"/>
    <property type="evidence" value="ECO:0007669"/>
    <property type="project" value="InterPro"/>
</dbReference>
<dbReference type="EMBL" id="PZQS01000008">
    <property type="protein sequence ID" value="PVD26355.1"/>
    <property type="molecule type" value="Genomic_DNA"/>
</dbReference>
<keyword evidence="3 8" id="KW-0689">Ribosomal protein</keyword>
<reference evidence="11 12" key="1">
    <citation type="submission" date="2018-04" db="EMBL/GenBank/DDBJ databases">
        <title>The genome of golden apple snail Pomacea canaliculata provides insight into stress tolerance and invasive adaptation.</title>
        <authorList>
            <person name="Liu C."/>
            <person name="Liu B."/>
            <person name="Ren Y."/>
            <person name="Zhang Y."/>
            <person name="Wang H."/>
            <person name="Li S."/>
            <person name="Jiang F."/>
            <person name="Yin L."/>
            <person name="Zhang G."/>
            <person name="Qian W."/>
            <person name="Fan W."/>
        </authorList>
    </citation>
    <scope>NUCLEOTIDE SEQUENCE [LARGE SCALE GENOMIC DNA]</scope>
    <source>
        <strain evidence="11">SZHN2017</strain>
        <tissue evidence="11">Muscle</tissue>
    </source>
</reference>
<dbReference type="SUPFAM" id="SSF54211">
    <property type="entry name" value="Ribosomal protein S5 domain 2-like"/>
    <property type="match status" value="1"/>
</dbReference>
<evidence type="ECO:0000256" key="2">
    <source>
        <dbReference type="ARBA" id="ARBA00008945"/>
    </source>
</evidence>
<dbReference type="PANTHER" id="PTHR48277:SF1">
    <property type="entry name" value="MITOCHONDRIAL RIBOSOMAL PROTEIN S5"/>
    <property type="match status" value="1"/>
</dbReference>
<dbReference type="InterPro" id="IPR014721">
    <property type="entry name" value="Ribsml_uS5_D2-typ_fold_subgr"/>
</dbReference>
<protein>
    <recommendedName>
        <fullName evidence="6">Small ribosomal subunit protein uS5m</fullName>
    </recommendedName>
    <alternativeName>
        <fullName evidence="7">28S ribosomal protein S5, mitochondrial</fullName>
    </alternativeName>
</protein>
<comment type="subcellular location">
    <subcellularLocation>
        <location evidence="1">Mitochondrion</location>
    </subcellularLocation>
</comment>
<dbReference type="PANTHER" id="PTHR48277">
    <property type="entry name" value="MITOCHONDRIAL RIBOSOMAL PROTEIN S5"/>
    <property type="match status" value="1"/>
</dbReference>
<keyword evidence="12" id="KW-1185">Reference proteome</keyword>
<dbReference type="FunFam" id="3.30.230.10:FF:000002">
    <property type="entry name" value="30S ribosomal protein S5"/>
    <property type="match status" value="1"/>
</dbReference>
<organism evidence="11 12">
    <name type="scientific">Pomacea canaliculata</name>
    <name type="common">Golden apple snail</name>
    <dbReference type="NCBI Taxonomy" id="400727"/>
    <lineage>
        <taxon>Eukaryota</taxon>
        <taxon>Metazoa</taxon>
        <taxon>Spiralia</taxon>
        <taxon>Lophotrochozoa</taxon>
        <taxon>Mollusca</taxon>
        <taxon>Gastropoda</taxon>
        <taxon>Caenogastropoda</taxon>
        <taxon>Architaenioglossa</taxon>
        <taxon>Ampullarioidea</taxon>
        <taxon>Ampullariidae</taxon>
        <taxon>Pomacea</taxon>
    </lineage>
</organism>
<dbReference type="GO" id="GO:0006412">
    <property type="term" value="P:translation"/>
    <property type="evidence" value="ECO:0007669"/>
    <property type="project" value="InterPro"/>
</dbReference>
<dbReference type="InterPro" id="IPR013810">
    <property type="entry name" value="Ribosomal_uS5_N"/>
</dbReference>
<evidence type="ECO:0000313" key="12">
    <source>
        <dbReference type="Proteomes" id="UP000245119"/>
    </source>
</evidence>
<dbReference type="AlphaFoldDB" id="A0A2T7NYV2"/>
<dbReference type="Pfam" id="PF21251">
    <property type="entry name" value="Ribosomal_uS5m_N"/>
    <property type="match status" value="1"/>
</dbReference>
<dbReference type="OrthoDB" id="309483at2759"/>
<dbReference type="GO" id="GO:0003735">
    <property type="term" value="F:structural constituent of ribosome"/>
    <property type="evidence" value="ECO:0007669"/>
    <property type="project" value="UniProtKB-UniRule"/>
</dbReference>
<sequence length="414" mass="46732">MALHGSSIPVQISKQTTILTAYTGSVYLKQVRSVSFVGKVTAEDLWGGVFGVSNAGRKRGRGKHGRRKVDLNKGQVIGLGKDNMVWPGLNAPVIKGRELISIKPLPPDPEKETKIKEARDRTSQFRTFKVPALQRGWTGGKLGGTSIGPPDPVGDYVFKGFDTRVLEFKLVTNMTGNLGRKQRFSSFVVTGNKNGLAGFALAKAPNAKASLRKAKNMAAQRLQYIERYNDHTVFHNFYSKEEHTAVYAFKVAKGYGLRCHRVVKTICEIIGIKDISVKVEGSIKNTQNLTKAFFNGLLKQETHQDLANRMKLNVVEFRKERDNIPLLLAAPEEGKTREEGINDPGFIFDYMHFDGRVPLYRPKREPFYKKLPSWKRKFKWIMKTRGQKQAQLERIALGLEPSFQEKMLRARPLK</sequence>
<evidence type="ECO:0000256" key="9">
    <source>
        <dbReference type="RuleBase" id="RU003823"/>
    </source>
</evidence>
<name>A0A2T7NYV2_POMCA</name>
<evidence type="ECO:0000256" key="3">
    <source>
        <dbReference type="ARBA" id="ARBA00022980"/>
    </source>
</evidence>
<dbReference type="Gene3D" id="3.30.160.20">
    <property type="match status" value="1"/>
</dbReference>
<evidence type="ECO:0000256" key="4">
    <source>
        <dbReference type="ARBA" id="ARBA00023128"/>
    </source>
</evidence>
<keyword evidence="5 8" id="KW-0687">Ribonucleoprotein</keyword>
<evidence type="ECO:0000256" key="7">
    <source>
        <dbReference type="ARBA" id="ARBA00041606"/>
    </source>
</evidence>
<dbReference type="Pfam" id="PF00333">
    <property type="entry name" value="Ribosomal_S5"/>
    <property type="match status" value="1"/>
</dbReference>
<dbReference type="InterPro" id="IPR005324">
    <property type="entry name" value="Ribosomal_uS5_C"/>
</dbReference>
<comment type="similarity">
    <text evidence="2 9">Belongs to the universal ribosomal protein uS5 family.</text>
</comment>
<comment type="caution">
    <text evidence="11">The sequence shown here is derived from an EMBL/GenBank/DDBJ whole genome shotgun (WGS) entry which is preliminary data.</text>
</comment>
<dbReference type="Proteomes" id="UP000245119">
    <property type="component" value="Linkage Group LG8"/>
</dbReference>
<accession>A0A2T7NYV2</accession>
<dbReference type="GO" id="GO:0005743">
    <property type="term" value="C:mitochondrial inner membrane"/>
    <property type="evidence" value="ECO:0007669"/>
    <property type="project" value="UniProtKB-ARBA"/>
</dbReference>
<proteinExistence type="inferred from homology"/>
<gene>
    <name evidence="11" type="ORF">C0Q70_14026</name>
</gene>
<dbReference type="GO" id="GO:0005763">
    <property type="term" value="C:mitochondrial small ribosomal subunit"/>
    <property type="evidence" value="ECO:0007669"/>
    <property type="project" value="UniProtKB-ARBA"/>
</dbReference>
<dbReference type="Gene3D" id="3.30.230.10">
    <property type="match status" value="1"/>
</dbReference>
<evidence type="ECO:0000256" key="5">
    <source>
        <dbReference type="ARBA" id="ARBA00023274"/>
    </source>
</evidence>
<evidence type="ECO:0000256" key="1">
    <source>
        <dbReference type="ARBA" id="ARBA00004173"/>
    </source>
</evidence>
<evidence type="ECO:0000256" key="8">
    <source>
        <dbReference type="PROSITE-ProRule" id="PRU00268"/>
    </source>
</evidence>
<dbReference type="FunFam" id="3.30.160.20:FF:000022">
    <property type="entry name" value="28S ribosomal protein S5, mitochondrial"/>
    <property type="match status" value="1"/>
</dbReference>
<dbReference type="SUPFAM" id="SSF54768">
    <property type="entry name" value="dsRNA-binding domain-like"/>
    <property type="match status" value="1"/>
</dbReference>
<keyword evidence="4" id="KW-0496">Mitochondrion</keyword>
<dbReference type="InterPro" id="IPR020568">
    <property type="entry name" value="Ribosomal_Su5_D2-typ_SF"/>
</dbReference>
<evidence type="ECO:0000256" key="6">
    <source>
        <dbReference type="ARBA" id="ARBA00039335"/>
    </source>
</evidence>
<feature type="domain" description="S5 DRBM" evidence="10">
    <location>
        <begin position="161"/>
        <end position="225"/>
    </location>
</feature>